<evidence type="ECO:0000256" key="6">
    <source>
        <dbReference type="ARBA" id="ARBA00023326"/>
    </source>
</evidence>
<evidence type="ECO:0000256" key="2">
    <source>
        <dbReference type="ARBA" id="ARBA00022801"/>
    </source>
</evidence>
<keyword evidence="5 7" id="KW-0326">Glycosidase</keyword>
<keyword evidence="4" id="KW-0119">Carbohydrate metabolism</keyword>
<evidence type="ECO:0000313" key="11">
    <source>
        <dbReference type="Proteomes" id="UP001589828"/>
    </source>
</evidence>
<dbReference type="RefSeq" id="WP_377022589.1">
    <property type="nucleotide sequence ID" value="NZ_JBHLTS010000021.1"/>
</dbReference>
<dbReference type="Proteomes" id="UP001589828">
    <property type="component" value="Unassembled WGS sequence"/>
</dbReference>
<keyword evidence="3" id="KW-0136">Cellulose degradation</keyword>
<organism evidence="10 11">
    <name type="scientific">Mucilaginibacter angelicae</name>
    <dbReference type="NCBI Taxonomy" id="869718"/>
    <lineage>
        <taxon>Bacteria</taxon>
        <taxon>Pseudomonadati</taxon>
        <taxon>Bacteroidota</taxon>
        <taxon>Sphingobacteriia</taxon>
        <taxon>Sphingobacteriales</taxon>
        <taxon>Sphingobacteriaceae</taxon>
        <taxon>Mucilaginibacter</taxon>
    </lineage>
</organism>
<reference evidence="10 11" key="1">
    <citation type="submission" date="2024-09" db="EMBL/GenBank/DDBJ databases">
        <authorList>
            <person name="Sun Q."/>
            <person name="Mori K."/>
        </authorList>
    </citation>
    <scope>NUCLEOTIDE SEQUENCE [LARGE SCALE GENOMIC DNA]</scope>
    <source>
        <strain evidence="10 11">NCAIM B.02415</strain>
    </source>
</reference>
<evidence type="ECO:0000256" key="1">
    <source>
        <dbReference type="ARBA" id="ARBA00005641"/>
    </source>
</evidence>
<keyword evidence="8" id="KW-0732">Signal</keyword>
<feature type="chain" id="PRO_5047420120" evidence="8">
    <location>
        <begin position="24"/>
        <end position="400"/>
    </location>
</feature>
<evidence type="ECO:0000256" key="5">
    <source>
        <dbReference type="ARBA" id="ARBA00023295"/>
    </source>
</evidence>
<comment type="caution">
    <text evidence="10">The sequence shown here is derived from an EMBL/GenBank/DDBJ whole genome shotgun (WGS) entry which is preliminary data.</text>
</comment>
<dbReference type="InterPro" id="IPR050386">
    <property type="entry name" value="Glycosyl_hydrolase_5"/>
</dbReference>
<evidence type="ECO:0000256" key="7">
    <source>
        <dbReference type="RuleBase" id="RU361153"/>
    </source>
</evidence>
<sequence>MLKRILLCTSAVFSICLSAKANAGAVNKKPIKDTTVVSTIYPSYNTSPKAPDMTGMGNTAVQQAAHIKLGWNIGNTMEAPGGETGWGNPLITENYIKFVKRSGFNAIRIPCAWDQYADKKSAKIQDAWLNRVKQVVGYCVKNDMYVLLNIHWDGGWLENNCTPAKKDSVNARQKAFWEQIATAMRDFDEHLMFASANEPNTNDAAQMAVLLSYHQTFVDAVRATGGRNTYRVLIVQGPGTDIPKTNKLMYTLPTDPVADRLMVEVHYYSPFNFCLLQKDESWGRMFYYWGSGHHSSSDPSRNPTYGEEAEVKSAFQLMKTKFVDKGIPVLMGEYGAYRRTAPKDLAAHNDAVDYWIKFTTRQAIANGLKPFFWDIGIAIDRRNNKVLDQRTINAIIAGAN</sequence>
<dbReference type="EC" id="3.2.1.-" evidence="10"/>
<dbReference type="GO" id="GO:0016798">
    <property type="term" value="F:hydrolase activity, acting on glycosyl bonds"/>
    <property type="evidence" value="ECO:0007669"/>
    <property type="project" value="UniProtKB-KW"/>
</dbReference>
<evidence type="ECO:0000256" key="4">
    <source>
        <dbReference type="ARBA" id="ARBA00023277"/>
    </source>
</evidence>
<evidence type="ECO:0000313" key="10">
    <source>
        <dbReference type="EMBL" id="MFC0514746.1"/>
    </source>
</evidence>
<dbReference type="SUPFAM" id="SSF51445">
    <property type="entry name" value="(Trans)glycosidases"/>
    <property type="match status" value="1"/>
</dbReference>
<evidence type="ECO:0000259" key="9">
    <source>
        <dbReference type="Pfam" id="PF00150"/>
    </source>
</evidence>
<keyword evidence="11" id="KW-1185">Reference proteome</keyword>
<evidence type="ECO:0000256" key="8">
    <source>
        <dbReference type="SAM" id="SignalP"/>
    </source>
</evidence>
<comment type="similarity">
    <text evidence="1 7">Belongs to the glycosyl hydrolase 5 (cellulase A) family.</text>
</comment>
<dbReference type="InterPro" id="IPR017853">
    <property type="entry name" value="GH"/>
</dbReference>
<feature type="domain" description="Glycoside hydrolase family 5" evidence="9">
    <location>
        <begin position="74"/>
        <end position="376"/>
    </location>
</feature>
<keyword evidence="2 7" id="KW-0378">Hydrolase</keyword>
<feature type="signal peptide" evidence="8">
    <location>
        <begin position="1"/>
        <end position="23"/>
    </location>
</feature>
<gene>
    <name evidence="10" type="ORF">ACFFGT_11075</name>
</gene>
<dbReference type="Gene3D" id="3.20.20.80">
    <property type="entry name" value="Glycosidases"/>
    <property type="match status" value="1"/>
</dbReference>
<dbReference type="Pfam" id="PF00150">
    <property type="entry name" value="Cellulase"/>
    <property type="match status" value="1"/>
</dbReference>
<proteinExistence type="inferred from homology"/>
<protein>
    <submittedName>
        <fullName evidence="10">Glycoside hydrolase family 5 protein</fullName>
        <ecNumber evidence="10">3.2.1.-</ecNumber>
    </submittedName>
</protein>
<dbReference type="EMBL" id="JBHLTS010000021">
    <property type="protein sequence ID" value="MFC0514746.1"/>
    <property type="molecule type" value="Genomic_DNA"/>
</dbReference>
<name>A0ABV6L5N1_9SPHI</name>
<accession>A0ABV6L5N1</accession>
<dbReference type="PANTHER" id="PTHR31297">
    <property type="entry name" value="GLUCAN ENDO-1,6-BETA-GLUCOSIDASE B"/>
    <property type="match status" value="1"/>
</dbReference>
<evidence type="ECO:0000256" key="3">
    <source>
        <dbReference type="ARBA" id="ARBA00023001"/>
    </source>
</evidence>
<dbReference type="PANTHER" id="PTHR31297:SF41">
    <property type="entry name" value="ENDOGLUCANASE, PUTATIVE (AFU_ORTHOLOGUE AFUA_5G01830)-RELATED"/>
    <property type="match status" value="1"/>
</dbReference>
<keyword evidence="6" id="KW-0624">Polysaccharide degradation</keyword>
<dbReference type="InterPro" id="IPR001547">
    <property type="entry name" value="Glyco_hydro_5"/>
</dbReference>